<keyword evidence="3" id="KW-1185">Reference proteome</keyword>
<proteinExistence type="predicted"/>
<feature type="compositionally biased region" description="Basic residues" evidence="1">
    <location>
        <begin position="90"/>
        <end position="120"/>
    </location>
</feature>
<dbReference type="AlphaFoldDB" id="A0A1J1J2J4"/>
<sequence>MPFDNDLSIVESREISQLITGIIKFMQSLSASFPSIPESARLSNAEVTEITQTFGMKKSKPRSGKTSSSPTKTSSNLCCPPCPMPSQSKLAKKPSKSSTLKSRKSVKSKRKSSKKGKNSKSKAASRPMKKRKGSKSNVKRTKKAHKSSGKKASKIKCEC</sequence>
<accession>A0A1J1J2J4</accession>
<dbReference type="EMBL" id="CVRI01000067">
    <property type="protein sequence ID" value="CRL06576.1"/>
    <property type="molecule type" value="Genomic_DNA"/>
</dbReference>
<evidence type="ECO:0000313" key="3">
    <source>
        <dbReference type="Proteomes" id="UP000183832"/>
    </source>
</evidence>
<feature type="compositionally biased region" description="Low complexity" evidence="1">
    <location>
        <begin position="64"/>
        <end position="75"/>
    </location>
</feature>
<protein>
    <submittedName>
        <fullName evidence="2">CLUMA_CG019441, isoform A</fullName>
    </submittedName>
</protein>
<reference evidence="2 3" key="1">
    <citation type="submission" date="2015-04" db="EMBL/GenBank/DDBJ databases">
        <authorList>
            <person name="Syromyatnikov M.Y."/>
            <person name="Popov V.N."/>
        </authorList>
    </citation>
    <scope>NUCLEOTIDE SEQUENCE [LARGE SCALE GENOMIC DNA]</scope>
</reference>
<organism evidence="2 3">
    <name type="scientific">Clunio marinus</name>
    <dbReference type="NCBI Taxonomy" id="568069"/>
    <lineage>
        <taxon>Eukaryota</taxon>
        <taxon>Metazoa</taxon>
        <taxon>Ecdysozoa</taxon>
        <taxon>Arthropoda</taxon>
        <taxon>Hexapoda</taxon>
        <taxon>Insecta</taxon>
        <taxon>Pterygota</taxon>
        <taxon>Neoptera</taxon>
        <taxon>Endopterygota</taxon>
        <taxon>Diptera</taxon>
        <taxon>Nematocera</taxon>
        <taxon>Chironomoidea</taxon>
        <taxon>Chironomidae</taxon>
        <taxon>Clunio</taxon>
    </lineage>
</organism>
<feature type="compositionally biased region" description="Basic residues" evidence="1">
    <location>
        <begin position="127"/>
        <end position="159"/>
    </location>
</feature>
<evidence type="ECO:0000313" key="2">
    <source>
        <dbReference type="EMBL" id="CRL06576.1"/>
    </source>
</evidence>
<feature type="region of interest" description="Disordered" evidence="1">
    <location>
        <begin position="52"/>
        <end position="159"/>
    </location>
</feature>
<name>A0A1J1J2J4_9DIPT</name>
<dbReference type="Proteomes" id="UP000183832">
    <property type="component" value="Unassembled WGS sequence"/>
</dbReference>
<gene>
    <name evidence="2" type="ORF">CLUMA_CG019441</name>
</gene>
<evidence type="ECO:0000256" key="1">
    <source>
        <dbReference type="SAM" id="MobiDB-lite"/>
    </source>
</evidence>